<feature type="binding site" evidence="7">
    <location>
        <position position="15"/>
    </location>
    <ligand>
        <name>ADP-alpha-D-glucose</name>
        <dbReference type="ChEBI" id="CHEBI:57498"/>
    </ligand>
</feature>
<evidence type="ECO:0000256" key="5">
    <source>
        <dbReference type="ARBA" id="ARBA00022679"/>
    </source>
</evidence>
<dbReference type="RefSeq" id="WP_073022853.1">
    <property type="nucleotide sequence ID" value="NZ_FQXU01000027.1"/>
</dbReference>
<feature type="domain" description="Starch synthase catalytic" evidence="9">
    <location>
        <begin position="2"/>
        <end position="236"/>
    </location>
</feature>
<proteinExistence type="inferred from homology"/>
<dbReference type="HAMAP" id="MF_00484">
    <property type="entry name" value="Glycogen_synth"/>
    <property type="match status" value="1"/>
</dbReference>
<evidence type="ECO:0000256" key="7">
    <source>
        <dbReference type="HAMAP-Rule" id="MF_00484"/>
    </source>
</evidence>
<dbReference type="PANTHER" id="PTHR45825:SF11">
    <property type="entry name" value="ALPHA AMYLASE DOMAIN-CONTAINING PROTEIN"/>
    <property type="match status" value="1"/>
</dbReference>
<evidence type="ECO:0000256" key="2">
    <source>
        <dbReference type="ARBA" id="ARBA00002764"/>
    </source>
</evidence>
<name>A0A1M6FC66_9CLOT</name>
<organism evidence="10 11">
    <name type="scientific">Clostridium intestinale DSM 6191</name>
    <dbReference type="NCBI Taxonomy" id="1121320"/>
    <lineage>
        <taxon>Bacteria</taxon>
        <taxon>Bacillati</taxon>
        <taxon>Bacillota</taxon>
        <taxon>Clostridia</taxon>
        <taxon>Eubacteriales</taxon>
        <taxon>Clostridiaceae</taxon>
        <taxon>Clostridium</taxon>
    </lineage>
</organism>
<dbReference type="GO" id="GO:0005978">
    <property type="term" value="P:glycogen biosynthetic process"/>
    <property type="evidence" value="ECO:0007669"/>
    <property type="project" value="UniProtKB-UniRule"/>
</dbReference>
<accession>A0A1M6FC66</accession>
<dbReference type="EC" id="2.4.1.21" evidence="7"/>
<dbReference type="GO" id="GO:0009011">
    <property type="term" value="F:alpha-1,4-glucan glucosyltransferase (ADP-glucose donor) activity"/>
    <property type="evidence" value="ECO:0007669"/>
    <property type="project" value="UniProtKB-UniRule"/>
</dbReference>
<evidence type="ECO:0000256" key="6">
    <source>
        <dbReference type="ARBA" id="ARBA00023056"/>
    </source>
</evidence>
<feature type="domain" description="Glycosyl transferase family 1" evidence="8">
    <location>
        <begin position="289"/>
        <end position="439"/>
    </location>
</feature>
<evidence type="ECO:0000313" key="11">
    <source>
        <dbReference type="Proteomes" id="UP000184241"/>
    </source>
</evidence>
<dbReference type="AlphaFoldDB" id="A0A1M6FC66"/>
<dbReference type="NCBIfam" id="NF001899">
    <property type="entry name" value="PRK00654.1-2"/>
    <property type="match status" value="1"/>
</dbReference>
<dbReference type="NCBIfam" id="NF001898">
    <property type="entry name" value="PRK00654.1-1"/>
    <property type="match status" value="1"/>
</dbReference>
<dbReference type="Pfam" id="PF00534">
    <property type="entry name" value="Glycos_transf_1"/>
    <property type="match status" value="1"/>
</dbReference>
<comment type="pathway">
    <text evidence="7">Glycan biosynthesis; glycogen biosynthesis.</text>
</comment>
<comment type="similarity">
    <text evidence="3 7">Belongs to the glycosyltransferase 1 family. Bacterial/plant glycogen synthase subfamily.</text>
</comment>
<dbReference type="InterPro" id="IPR013534">
    <property type="entry name" value="Starch_synth_cat_dom"/>
</dbReference>
<comment type="catalytic activity">
    <reaction evidence="1 7">
        <text>[(1-&gt;4)-alpha-D-glucosyl](n) + ADP-alpha-D-glucose = [(1-&gt;4)-alpha-D-glucosyl](n+1) + ADP + H(+)</text>
        <dbReference type="Rhea" id="RHEA:18189"/>
        <dbReference type="Rhea" id="RHEA-COMP:9584"/>
        <dbReference type="Rhea" id="RHEA-COMP:9587"/>
        <dbReference type="ChEBI" id="CHEBI:15378"/>
        <dbReference type="ChEBI" id="CHEBI:15444"/>
        <dbReference type="ChEBI" id="CHEBI:57498"/>
        <dbReference type="ChEBI" id="CHEBI:456216"/>
        <dbReference type="EC" id="2.4.1.21"/>
    </reaction>
</comment>
<gene>
    <name evidence="7" type="primary">glgA</name>
    <name evidence="10" type="ORF">SAMN02745941_04609</name>
</gene>
<dbReference type="InterPro" id="IPR001296">
    <property type="entry name" value="Glyco_trans_1"/>
</dbReference>
<dbReference type="UniPathway" id="UPA00164"/>
<evidence type="ECO:0000259" key="8">
    <source>
        <dbReference type="Pfam" id="PF00534"/>
    </source>
</evidence>
<dbReference type="InterPro" id="IPR011835">
    <property type="entry name" value="GS/SS"/>
</dbReference>
<dbReference type="CDD" id="cd03791">
    <property type="entry name" value="GT5_Glycogen_synthase_DULL1-like"/>
    <property type="match status" value="1"/>
</dbReference>
<sequence length="477" mass="54862">MKILFVTSEADPFIKTGGLGDVAGALPKELTKEGIDIRVILPKYKDLKNEYKDKLRFVKWFMVQVGWRRQYCGIFEYDIKGVRYYFIDNEQYFLRDGLYGYYDDGERFAFFDRAVVEAMKELDFKPDVVHCNDWQSGLIPMLLKLEYSKDNFYSGIKSVYSIHNLLFKGVFDPNILPELFGYDMEPYNNGSIEFNGGVSFMKGGINYSDKVSTVSSSYAEEIQTEYYGEGLDGLLRSRNHQLIGILNGIDYESYNPETDKSIYENYSFETINKKSLNKKLLQSELNLPVREDVPMISIISRLTSQKGIDLVIDIADRILKDDVQLVILGTGDSIYEEHFRNLHYRYPEKVSTNIKFNDALAHKIYAASDIFFMPSLFEPCGLGQLIALRYGTIPVVRETGGLKDTVIPYNKYEGTGRGFTFKNFNSNEFLEATTTALECFKNKEIWTGLVREAMNADNSWTKSAKVYLDMYKDLVNT</sequence>
<dbReference type="SUPFAM" id="SSF53756">
    <property type="entry name" value="UDP-Glycosyltransferase/glycogen phosphorylase"/>
    <property type="match status" value="1"/>
</dbReference>
<dbReference type="NCBIfam" id="TIGR02095">
    <property type="entry name" value="glgA"/>
    <property type="match status" value="1"/>
</dbReference>
<protein>
    <recommendedName>
        <fullName evidence="7">Glycogen synthase</fullName>
        <ecNumber evidence="7">2.4.1.21</ecNumber>
    </recommendedName>
    <alternativeName>
        <fullName evidence="7">Starch [bacterial glycogen] synthase</fullName>
    </alternativeName>
</protein>
<evidence type="ECO:0000313" key="10">
    <source>
        <dbReference type="EMBL" id="SHI95209.1"/>
    </source>
</evidence>
<evidence type="ECO:0000256" key="1">
    <source>
        <dbReference type="ARBA" id="ARBA00001478"/>
    </source>
</evidence>
<reference evidence="10 11" key="1">
    <citation type="submission" date="2016-11" db="EMBL/GenBank/DDBJ databases">
        <authorList>
            <person name="Jaros S."/>
            <person name="Januszkiewicz K."/>
            <person name="Wedrychowicz H."/>
        </authorList>
    </citation>
    <scope>NUCLEOTIDE SEQUENCE [LARGE SCALE GENOMIC DNA]</scope>
    <source>
        <strain evidence="10 11">DSM 6191</strain>
    </source>
</reference>
<comment type="function">
    <text evidence="2 7">Synthesizes alpha-1,4-glucan chains using ADP-glucose.</text>
</comment>
<evidence type="ECO:0000259" key="9">
    <source>
        <dbReference type="Pfam" id="PF08323"/>
    </source>
</evidence>
<keyword evidence="4 7" id="KW-0328">Glycosyltransferase</keyword>
<dbReference type="PANTHER" id="PTHR45825">
    <property type="entry name" value="GRANULE-BOUND STARCH SYNTHASE 1, CHLOROPLASTIC/AMYLOPLASTIC"/>
    <property type="match status" value="1"/>
</dbReference>
<dbReference type="Pfam" id="PF08323">
    <property type="entry name" value="Glyco_transf_5"/>
    <property type="match status" value="1"/>
</dbReference>
<dbReference type="Proteomes" id="UP000184241">
    <property type="component" value="Unassembled WGS sequence"/>
</dbReference>
<evidence type="ECO:0000256" key="4">
    <source>
        <dbReference type="ARBA" id="ARBA00022676"/>
    </source>
</evidence>
<keyword evidence="6 7" id="KW-0320">Glycogen biosynthesis</keyword>
<dbReference type="Gene3D" id="3.40.50.2000">
    <property type="entry name" value="Glycogen Phosphorylase B"/>
    <property type="match status" value="2"/>
</dbReference>
<dbReference type="EMBL" id="FQXU01000027">
    <property type="protein sequence ID" value="SHI95209.1"/>
    <property type="molecule type" value="Genomic_DNA"/>
</dbReference>
<keyword evidence="5 7" id="KW-0808">Transferase</keyword>
<evidence type="ECO:0000256" key="3">
    <source>
        <dbReference type="ARBA" id="ARBA00010281"/>
    </source>
</evidence>
<dbReference type="GO" id="GO:0004373">
    <property type="term" value="F:alpha-1,4-glucan glucosyltransferase (UDP-glucose donor) activity"/>
    <property type="evidence" value="ECO:0007669"/>
    <property type="project" value="InterPro"/>
</dbReference>